<dbReference type="Proteomes" id="UP001500897">
    <property type="component" value="Unassembled WGS sequence"/>
</dbReference>
<organism evidence="2 3">
    <name type="scientific">Kitasatospora saccharophila</name>
    <dbReference type="NCBI Taxonomy" id="407973"/>
    <lineage>
        <taxon>Bacteria</taxon>
        <taxon>Bacillati</taxon>
        <taxon>Actinomycetota</taxon>
        <taxon>Actinomycetes</taxon>
        <taxon>Kitasatosporales</taxon>
        <taxon>Streptomycetaceae</taxon>
        <taxon>Kitasatospora</taxon>
    </lineage>
</organism>
<sequence length="63" mass="6493">MQQQDGRAGSGEGDVQFDAVGEDAAQFGHGDSSVVVRNGDQLTLGNYAGRSKTALPPQVVSSE</sequence>
<evidence type="ECO:0000313" key="2">
    <source>
        <dbReference type="EMBL" id="GAA2090643.1"/>
    </source>
</evidence>
<evidence type="ECO:0000256" key="1">
    <source>
        <dbReference type="SAM" id="MobiDB-lite"/>
    </source>
</evidence>
<proteinExistence type="predicted"/>
<name>A0ABN2WHG8_9ACTN</name>
<evidence type="ECO:0000313" key="3">
    <source>
        <dbReference type="Proteomes" id="UP001500897"/>
    </source>
</evidence>
<protein>
    <submittedName>
        <fullName evidence="2">Uncharacterized protein</fullName>
    </submittedName>
</protein>
<comment type="caution">
    <text evidence="2">The sequence shown here is derived from an EMBL/GenBank/DDBJ whole genome shotgun (WGS) entry which is preliminary data.</text>
</comment>
<accession>A0ABN2WHG8</accession>
<gene>
    <name evidence="2" type="ORF">GCM10009759_14350</name>
</gene>
<feature type="region of interest" description="Disordered" evidence="1">
    <location>
        <begin position="1"/>
        <end position="63"/>
    </location>
</feature>
<keyword evidence="3" id="KW-1185">Reference proteome</keyword>
<dbReference type="EMBL" id="BAAANS010000007">
    <property type="protein sequence ID" value="GAA2090643.1"/>
    <property type="molecule type" value="Genomic_DNA"/>
</dbReference>
<reference evidence="2 3" key="1">
    <citation type="journal article" date="2019" name="Int. J. Syst. Evol. Microbiol.">
        <title>The Global Catalogue of Microorganisms (GCM) 10K type strain sequencing project: providing services to taxonomists for standard genome sequencing and annotation.</title>
        <authorList>
            <consortium name="The Broad Institute Genomics Platform"/>
            <consortium name="The Broad Institute Genome Sequencing Center for Infectious Disease"/>
            <person name="Wu L."/>
            <person name="Ma J."/>
        </authorList>
    </citation>
    <scope>NUCLEOTIDE SEQUENCE [LARGE SCALE GENOMIC DNA]</scope>
    <source>
        <strain evidence="2 3">JCM 14559</strain>
    </source>
</reference>